<dbReference type="InterPro" id="IPR012437">
    <property type="entry name" value="DUF1638"/>
</dbReference>
<evidence type="ECO:0000313" key="3">
    <source>
        <dbReference type="Proteomes" id="UP000284763"/>
    </source>
</evidence>
<dbReference type="Proteomes" id="UP000284763">
    <property type="component" value="Unassembled WGS sequence"/>
</dbReference>
<gene>
    <name evidence="2" type="ORF">D5R95_07625</name>
</gene>
<proteinExistence type="predicted"/>
<reference evidence="2 3" key="1">
    <citation type="submission" date="2018-08" db="EMBL/GenBank/DDBJ databases">
        <title>The metabolism and importance of syntrophic acetate oxidation coupled to methane or sulfide production in haloalkaline environments.</title>
        <authorList>
            <person name="Timmers P.H.A."/>
            <person name="Vavourakis C.D."/>
            <person name="Sorokin D.Y."/>
            <person name="Sinninghe Damste J.S."/>
            <person name="Muyzer G."/>
            <person name="Stams A.J.M."/>
            <person name="Plugge C.M."/>
        </authorList>
    </citation>
    <scope>NUCLEOTIDE SEQUENCE [LARGE SCALE GENOMIC DNA]</scope>
    <source>
        <strain evidence="2">MSAO_Arc3</strain>
    </source>
</reference>
<accession>A0A3R7VSA1</accession>
<sequence length="266" mass="30219">MPTISLIGCKVFEDEIIHLLENDSNIDHVLIANNKDSDSFMQKLNDINYGYMAENSDGIKKIVSKMDPNKLTIVISIMEFAYDAKPDVLKEEVYRQIEVLSDFSNGILIFYGLCGNVLGSVENDFADISCKVHILKDDQGDVVDDCICASLGGRNKYLNVLNDFKGKGIYFLTPVQATHWREMLKIAKVTPDPNDIEMTKFVFDYSGYESVGKICTGLSYEKDYDEKVQEFAELFDFQIVELDGDLNLIEKCYSRIKEDVLNNFLT</sequence>
<evidence type="ECO:0000259" key="1">
    <source>
        <dbReference type="Pfam" id="PF07796"/>
    </source>
</evidence>
<name>A0A3R7VSA1_9EURY</name>
<feature type="domain" description="DUF1638" evidence="1">
    <location>
        <begin position="77"/>
        <end position="253"/>
    </location>
</feature>
<dbReference type="RefSeq" id="WP_259133058.1">
    <property type="nucleotide sequence ID" value="NZ_JANUCS010000001.1"/>
</dbReference>
<dbReference type="AlphaFoldDB" id="A0A3R7VSA1"/>
<protein>
    <submittedName>
        <fullName evidence="2">DUF1638 domain-containing protein</fullName>
    </submittedName>
</protein>
<dbReference type="Pfam" id="PF07796">
    <property type="entry name" value="DUF1638"/>
    <property type="match status" value="1"/>
</dbReference>
<organism evidence="2 3">
    <name type="scientific">Methanosalsum natronophilum</name>
    <dbReference type="NCBI Taxonomy" id="768733"/>
    <lineage>
        <taxon>Archaea</taxon>
        <taxon>Methanobacteriati</taxon>
        <taxon>Methanobacteriota</taxon>
        <taxon>Stenosarchaea group</taxon>
        <taxon>Methanomicrobia</taxon>
        <taxon>Methanosarcinales</taxon>
        <taxon>Methanosarcinaceae</taxon>
        <taxon>Methanosalsum</taxon>
    </lineage>
</organism>
<comment type="caution">
    <text evidence="2">The sequence shown here is derived from an EMBL/GenBank/DDBJ whole genome shotgun (WGS) entry which is preliminary data.</text>
</comment>
<dbReference type="EMBL" id="QZAB01000480">
    <property type="protein sequence ID" value="RQD82109.1"/>
    <property type="molecule type" value="Genomic_DNA"/>
</dbReference>
<evidence type="ECO:0000313" key="2">
    <source>
        <dbReference type="EMBL" id="RQD82109.1"/>
    </source>
</evidence>